<protein>
    <submittedName>
        <fullName evidence="2">Uncharacterized protein</fullName>
    </submittedName>
</protein>
<keyword evidence="1" id="KW-0732">Signal</keyword>
<proteinExistence type="predicted"/>
<evidence type="ECO:0000256" key="1">
    <source>
        <dbReference type="SAM" id="SignalP"/>
    </source>
</evidence>
<evidence type="ECO:0000313" key="3">
    <source>
        <dbReference type="Proteomes" id="UP001449657"/>
    </source>
</evidence>
<dbReference type="RefSeq" id="WP_341840713.1">
    <property type="nucleotide sequence ID" value="NZ_CP149792.1"/>
</dbReference>
<name>A0ABZ2Z324_9BACT</name>
<organism evidence="2 3">
    <name type="scientific">Chitinophaga caseinilytica</name>
    <dbReference type="NCBI Taxonomy" id="2267521"/>
    <lineage>
        <taxon>Bacteria</taxon>
        <taxon>Pseudomonadati</taxon>
        <taxon>Bacteroidota</taxon>
        <taxon>Chitinophagia</taxon>
        <taxon>Chitinophagales</taxon>
        <taxon>Chitinophagaceae</taxon>
        <taxon>Chitinophaga</taxon>
    </lineage>
</organism>
<reference evidence="2 3" key="1">
    <citation type="submission" date="2024-03" db="EMBL/GenBank/DDBJ databases">
        <title>Chitinophaga caseinilytica sp. nov., a casein hydrolysing bacterium isolated from forest soil.</title>
        <authorList>
            <person name="Lee D.S."/>
            <person name="Han D.M."/>
            <person name="Baek J.H."/>
            <person name="Choi D.G."/>
            <person name="Jeon J.H."/>
            <person name="Jeon C.O."/>
        </authorList>
    </citation>
    <scope>NUCLEOTIDE SEQUENCE [LARGE SCALE GENOMIC DNA]</scope>
    <source>
        <strain evidence="2 3">KACC 19118</strain>
    </source>
</reference>
<dbReference type="EMBL" id="CP150096">
    <property type="protein sequence ID" value="WZN45972.1"/>
    <property type="molecule type" value="Genomic_DNA"/>
</dbReference>
<evidence type="ECO:0000313" key="2">
    <source>
        <dbReference type="EMBL" id="WZN45972.1"/>
    </source>
</evidence>
<keyword evidence="3" id="KW-1185">Reference proteome</keyword>
<accession>A0ABZ2Z324</accession>
<feature type="signal peptide" evidence="1">
    <location>
        <begin position="1"/>
        <end position="19"/>
    </location>
</feature>
<sequence length="171" mass="19072">MKYNIYTLLLLCLVTLATSCRKSNMEFKSEYERSYDAWADFKSKSANKYQYTVSQGSVFNFGANTTITVVGGKITERKYSSYKIEGAGQTVITSEWTEDANAIGSHTAGAAAITMDEVYSKAKNDWLKKRDNAKVYFESKNNGMLSTAGFVPNGCMDDCFEGIHITSIIKY</sequence>
<gene>
    <name evidence="2" type="ORF">WJU22_24030</name>
</gene>
<dbReference type="Proteomes" id="UP001449657">
    <property type="component" value="Chromosome"/>
</dbReference>
<feature type="chain" id="PRO_5045742361" evidence="1">
    <location>
        <begin position="20"/>
        <end position="171"/>
    </location>
</feature>
<dbReference type="PROSITE" id="PS51257">
    <property type="entry name" value="PROKAR_LIPOPROTEIN"/>
    <property type="match status" value="1"/>
</dbReference>